<organism evidence="1 2">
    <name type="scientific">Cyberlindnera fabianii</name>
    <name type="common">Yeast</name>
    <name type="synonym">Hansenula fabianii</name>
    <dbReference type="NCBI Taxonomy" id="36022"/>
    <lineage>
        <taxon>Eukaryota</taxon>
        <taxon>Fungi</taxon>
        <taxon>Dikarya</taxon>
        <taxon>Ascomycota</taxon>
        <taxon>Saccharomycotina</taxon>
        <taxon>Saccharomycetes</taxon>
        <taxon>Phaffomycetales</taxon>
        <taxon>Phaffomycetaceae</taxon>
        <taxon>Cyberlindnera</taxon>
    </lineage>
</organism>
<proteinExistence type="predicted"/>
<dbReference type="EMBL" id="MPUK01000005">
    <property type="protein sequence ID" value="ONH66994.1"/>
    <property type="molecule type" value="Genomic_DNA"/>
</dbReference>
<name>A0A1V2L5E9_CYBFA</name>
<sequence>MVAKRHVLVTSRDGDVAGYEIGTVLNKFWKFGARRLVVDEIQGSSHADALVQCLTDGVVGILGLVYVIQGVERLDKEAQALLEQVMKTRRVTDKDGQTYVCGELFTLVGVCHEKKVTMLSDYLKLAFWFQQPYLPSYEIHDKPDLFSGQSLTRTSISSDRIRSMLTQLNKIKSITIVPEMKRYIYDIVIFVRTHRCVSTGLPTKTINDLEVLCRTLCVVFEREFVIPTIVKLAARKLIPLKITMISPELEPTLQWGSDPELVREMLKRVTPEIVVEHCLSKVAPPL</sequence>
<comment type="caution">
    <text evidence="1">The sequence shown here is derived from an EMBL/GenBank/DDBJ whole genome shotgun (WGS) entry which is preliminary data.</text>
</comment>
<gene>
    <name evidence="1" type="ORF">BON22_2947</name>
</gene>
<evidence type="ECO:0000313" key="1">
    <source>
        <dbReference type="EMBL" id="ONH66994.1"/>
    </source>
</evidence>
<keyword evidence="2" id="KW-1185">Reference proteome</keyword>
<reference evidence="2" key="1">
    <citation type="journal article" date="2017" name="Genome Announc.">
        <title>Genome sequences of Cyberlindnera fabianii 65, Pichia kudriavzevii 129, and Saccharomyces cerevisiae 131 isolated from fermented masau fruits in Zimbabwe.</title>
        <authorList>
            <person name="van Rijswijck I.M.H."/>
            <person name="Derks M.F.L."/>
            <person name="Abee T."/>
            <person name="de Ridder D."/>
            <person name="Smid E.J."/>
        </authorList>
    </citation>
    <scope>NUCLEOTIDE SEQUENCE [LARGE SCALE GENOMIC DNA]</scope>
    <source>
        <strain evidence="2">65</strain>
    </source>
</reference>
<dbReference type="Gene3D" id="1.10.8.80">
    <property type="entry name" value="Magnesium chelatase subunit I, C-Terminal domain"/>
    <property type="match status" value="1"/>
</dbReference>
<dbReference type="Proteomes" id="UP000189513">
    <property type="component" value="Unassembled WGS sequence"/>
</dbReference>
<dbReference type="VEuPathDB" id="FungiDB:BON22_2947"/>
<evidence type="ECO:0000313" key="2">
    <source>
        <dbReference type="Proteomes" id="UP000189513"/>
    </source>
</evidence>
<dbReference type="AlphaFoldDB" id="A0A1V2L5E9"/>
<accession>A0A1V2L5E9</accession>
<protein>
    <submittedName>
        <fullName evidence="1">Maintenance of telomere capping protein 2</fullName>
    </submittedName>
</protein>
<dbReference type="OMA" id="RYIYDIV"/>